<keyword evidence="2" id="KW-1185">Reference proteome</keyword>
<organism evidence="1 2">
    <name type="scientific">Vespula maculifrons</name>
    <name type="common">Eastern yellow jacket</name>
    <name type="synonym">Wasp</name>
    <dbReference type="NCBI Taxonomy" id="7453"/>
    <lineage>
        <taxon>Eukaryota</taxon>
        <taxon>Metazoa</taxon>
        <taxon>Ecdysozoa</taxon>
        <taxon>Arthropoda</taxon>
        <taxon>Hexapoda</taxon>
        <taxon>Insecta</taxon>
        <taxon>Pterygota</taxon>
        <taxon>Neoptera</taxon>
        <taxon>Endopterygota</taxon>
        <taxon>Hymenoptera</taxon>
        <taxon>Apocrita</taxon>
        <taxon>Aculeata</taxon>
        <taxon>Vespoidea</taxon>
        <taxon>Vespidae</taxon>
        <taxon>Vespinae</taxon>
        <taxon>Vespula</taxon>
    </lineage>
</organism>
<dbReference type="Proteomes" id="UP001607303">
    <property type="component" value="Unassembled WGS sequence"/>
</dbReference>
<comment type="caution">
    <text evidence="1">The sequence shown here is derived from an EMBL/GenBank/DDBJ whole genome shotgun (WGS) entry which is preliminary data.</text>
</comment>
<dbReference type="EMBL" id="JAYRBN010000117">
    <property type="protein sequence ID" value="KAL2719949.1"/>
    <property type="molecule type" value="Genomic_DNA"/>
</dbReference>
<proteinExistence type="predicted"/>
<evidence type="ECO:0000313" key="1">
    <source>
        <dbReference type="EMBL" id="KAL2719949.1"/>
    </source>
</evidence>
<name>A0ABD2AH49_VESMC</name>
<reference evidence="1 2" key="1">
    <citation type="journal article" date="2024" name="Ann. Entomol. Soc. Am.">
        <title>Genomic analyses of the southern and eastern yellowjacket wasps (Hymenoptera: Vespidae) reveal evolutionary signatures of social life.</title>
        <authorList>
            <person name="Catto M.A."/>
            <person name="Caine P.B."/>
            <person name="Orr S.E."/>
            <person name="Hunt B.G."/>
            <person name="Goodisman M.A.D."/>
        </authorList>
    </citation>
    <scope>NUCLEOTIDE SEQUENCE [LARGE SCALE GENOMIC DNA]</scope>
    <source>
        <strain evidence="1">232</strain>
        <tissue evidence="1">Head and thorax</tissue>
    </source>
</reference>
<dbReference type="AlphaFoldDB" id="A0ABD2AH49"/>
<sequence>MSLSMNCNKKLKILKNNWMLLMPIISPIMLSLLSQQVIEGACSVAKVSAYSDCGVWGMNTSYQRTSGKIVGHSFGGCGTGNTPGSALLYIFSTFIHHTSQRAIFIAKDPNLAISEFIFIWHLLFFRTSDDTSHVDSRNVRPSTRLREDVLFEIEPSQILRMVFESIWRERHLIIWSRWAVETEDRFKKHFEDVSSHCSLINILEMPVSSMNILIFRNKCCLLELLSPLTCSPYL</sequence>
<gene>
    <name evidence="1" type="ORF">V1477_021096</name>
</gene>
<evidence type="ECO:0000313" key="2">
    <source>
        <dbReference type="Proteomes" id="UP001607303"/>
    </source>
</evidence>
<protein>
    <submittedName>
        <fullName evidence="1">Uncharacterized protein</fullName>
    </submittedName>
</protein>
<accession>A0ABD2AH49</accession>